<feature type="domain" description="UvrC family homology region profile" evidence="9">
    <location>
        <begin position="279"/>
        <end position="450"/>
    </location>
</feature>
<dbReference type="AlphaFoldDB" id="A0A0W8F533"/>
<feature type="domain" description="GIY-YIG" evidence="8">
    <location>
        <begin position="9"/>
        <end position="90"/>
    </location>
</feature>
<feature type="domain" description="UVR" evidence="7">
    <location>
        <begin position="194"/>
        <end position="229"/>
    </location>
</feature>
<dbReference type="PANTHER" id="PTHR30562">
    <property type="entry name" value="UVRC/OXIDOREDUCTASE"/>
    <property type="match status" value="1"/>
</dbReference>
<dbReference type="Gene3D" id="3.40.1440.10">
    <property type="entry name" value="GIY-YIG endonuclease"/>
    <property type="match status" value="1"/>
</dbReference>
<dbReference type="GO" id="GO:0009380">
    <property type="term" value="C:excinuclease repair complex"/>
    <property type="evidence" value="ECO:0007669"/>
    <property type="project" value="InterPro"/>
</dbReference>
<dbReference type="NCBIfam" id="TIGR00194">
    <property type="entry name" value="uvrC"/>
    <property type="match status" value="1"/>
</dbReference>
<evidence type="ECO:0000256" key="2">
    <source>
        <dbReference type="ARBA" id="ARBA00022763"/>
    </source>
</evidence>
<dbReference type="PROSITE" id="PS50165">
    <property type="entry name" value="UVRC"/>
    <property type="match status" value="1"/>
</dbReference>
<keyword evidence="1" id="KW-0963">Cytoplasm</keyword>
<dbReference type="InterPro" id="IPR038476">
    <property type="entry name" value="UvrC_RNase_H_dom_sf"/>
</dbReference>
<evidence type="ECO:0000313" key="10">
    <source>
        <dbReference type="EMBL" id="KUG16022.1"/>
    </source>
</evidence>
<keyword evidence="4" id="KW-0267">Excision nuclease</keyword>
<gene>
    <name evidence="10" type="ORF">ASZ90_014353</name>
</gene>
<evidence type="ECO:0000256" key="1">
    <source>
        <dbReference type="ARBA" id="ARBA00022490"/>
    </source>
</evidence>
<dbReference type="SUPFAM" id="SSF82771">
    <property type="entry name" value="GIY-YIG endonuclease"/>
    <property type="match status" value="1"/>
</dbReference>
<keyword evidence="6" id="KW-0742">SOS response</keyword>
<dbReference type="CDD" id="cd10434">
    <property type="entry name" value="GIY-YIG_UvrC_Cho"/>
    <property type="match status" value="1"/>
</dbReference>
<evidence type="ECO:0000256" key="6">
    <source>
        <dbReference type="ARBA" id="ARBA00023236"/>
    </source>
</evidence>
<dbReference type="PANTHER" id="PTHR30562:SF1">
    <property type="entry name" value="UVRABC SYSTEM PROTEIN C"/>
    <property type="match status" value="1"/>
</dbReference>
<dbReference type="Gene3D" id="3.30.420.340">
    <property type="entry name" value="UvrC, RNAse H endonuclease domain"/>
    <property type="match status" value="1"/>
</dbReference>
<dbReference type="Gene3D" id="4.10.860.10">
    <property type="entry name" value="UVR domain"/>
    <property type="match status" value="1"/>
</dbReference>
<evidence type="ECO:0000256" key="5">
    <source>
        <dbReference type="ARBA" id="ARBA00023204"/>
    </source>
</evidence>
<evidence type="ECO:0000256" key="3">
    <source>
        <dbReference type="ARBA" id="ARBA00022769"/>
    </source>
</evidence>
<dbReference type="SMART" id="SM00465">
    <property type="entry name" value="GIYc"/>
    <property type="match status" value="1"/>
</dbReference>
<dbReference type="Pfam" id="PF22920">
    <property type="entry name" value="UvrC_RNaseH"/>
    <property type="match status" value="1"/>
</dbReference>
<comment type="caution">
    <text evidence="10">The sequence shown here is derived from an EMBL/GenBank/DDBJ whole genome shotgun (WGS) entry which is preliminary data.</text>
</comment>
<dbReference type="FunFam" id="3.40.1440.10:FF:000001">
    <property type="entry name" value="UvrABC system protein C"/>
    <property type="match status" value="1"/>
</dbReference>
<dbReference type="InterPro" id="IPR001943">
    <property type="entry name" value="UVR_dom"/>
</dbReference>
<keyword evidence="3" id="KW-0228">DNA excision</keyword>
<evidence type="ECO:0000259" key="7">
    <source>
        <dbReference type="PROSITE" id="PS50151"/>
    </source>
</evidence>
<name>A0A0W8F533_9ZZZZ</name>
<dbReference type="InterPro" id="IPR000305">
    <property type="entry name" value="GIY-YIG_endonuc"/>
</dbReference>
<evidence type="ECO:0000259" key="9">
    <source>
        <dbReference type="PROSITE" id="PS50165"/>
    </source>
</evidence>
<sequence>MVSLDSLPHLPGCYIFRDSPEDRGNIIYVGKARDIKKRVANYFQKQNHSPRTAALVAAIKGVDFIVTNTEVEALLLENTLIKKHQPRYNIKLKDSSRYASIHLTDEEFPRIRISRKAQGPGSFYGPFVSAKERGFVYQIVRKAFGLRTCKRLPKRACLRYHLGHCSGPCIGKITKKDYQARVQRAKSALSGRTAELISSMKEEMTGRANRQDFERAIELRDEINALERLSERQRVEQNRKYDQDVISYLMDKEIVYLMLFKVYRGTLAGKEEYQFPSSEDFLEEFVVQYYSENEPPEELIAPEPFDDSLEEFLAHLKGKKVRVTVPKQGEKKELLLLAQKNLEISVFGDRAKLVALQEALHLPKKPEVIECFDISHLAGSFAVGSMVQFRSGKPDKSNYRRFKIRDVQGGDDFASIAEVVRRRYSRLKEENKELPDLIVIDGGAGQLSSALKELREMRVKVPIISLAKREEEIYVPGLEGPLDIKKNEKASLYLQEIRDEAHRFAIAYNRLLRKKALTE</sequence>
<dbReference type="EMBL" id="LNQE01001517">
    <property type="protein sequence ID" value="KUG16022.1"/>
    <property type="molecule type" value="Genomic_DNA"/>
</dbReference>
<dbReference type="Pfam" id="PF08459">
    <property type="entry name" value="UvrC_RNaseH_dom"/>
    <property type="match status" value="1"/>
</dbReference>
<dbReference type="GO" id="GO:0006289">
    <property type="term" value="P:nucleotide-excision repair"/>
    <property type="evidence" value="ECO:0007669"/>
    <property type="project" value="InterPro"/>
</dbReference>
<dbReference type="InterPro" id="IPR001162">
    <property type="entry name" value="UvrC_RNase_H_dom"/>
</dbReference>
<accession>A0A0W8F533</accession>
<dbReference type="GO" id="GO:0009432">
    <property type="term" value="P:SOS response"/>
    <property type="evidence" value="ECO:0007669"/>
    <property type="project" value="UniProtKB-KW"/>
</dbReference>
<dbReference type="PROSITE" id="PS50151">
    <property type="entry name" value="UVR"/>
    <property type="match status" value="1"/>
</dbReference>
<dbReference type="FunFam" id="3.30.420.340:FF:000001">
    <property type="entry name" value="UvrABC system protein C"/>
    <property type="match status" value="1"/>
</dbReference>
<dbReference type="HAMAP" id="MF_00203">
    <property type="entry name" value="UvrC"/>
    <property type="match status" value="1"/>
</dbReference>
<organism evidence="10">
    <name type="scientific">hydrocarbon metagenome</name>
    <dbReference type="NCBI Taxonomy" id="938273"/>
    <lineage>
        <taxon>unclassified sequences</taxon>
        <taxon>metagenomes</taxon>
        <taxon>ecological metagenomes</taxon>
    </lineage>
</organism>
<dbReference type="InterPro" id="IPR004791">
    <property type="entry name" value="UvrC"/>
</dbReference>
<protein>
    <submittedName>
        <fullName evidence="10">Excinuclease abc subunit c</fullName>
    </submittedName>
</protein>
<dbReference type="Pfam" id="PF02151">
    <property type="entry name" value="UVR"/>
    <property type="match status" value="1"/>
</dbReference>
<keyword evidence="5" id="KW-0234">DNA repair</keyword>
<keyword evidence="2" id="KW-0227">DNA damage</keyword>
<dbReference type="SUPFAM" id="SSF46600">
    <property type="entry name" value="C-terminal UvrC-binding domain of UvrB"/>
    <property type="match status" value="1"/>
</dbReference>
<evidence type="ECO:0000256" key="4">
    <source>
        <dbReference type="ARBA" id="ARBA00022881"/>
    </source>
</evidence>
<reference evidence="10" key="1">
    <citation type="journal article" date="2015" name="Proc. Natl. Acad. Sci. U.S.A.">
        <title>Networks of energetic and metabolic interactions define dynamics in microbial communities.</title>
        <authorList>
            <person name="Embree M."/>
            <person name="Liu J.K."/>
            <person name="Al-Bassam M.M."/>
            <person name="Zengler K."/>
        </authorList>
    </citation>
    <scope>NUCLEOTIDE SEQUENCE</scope>
</reference>
<dbReference type="PROSITE" id="PS50164">
    <property type="entry name" value="GIY_YIG"/>
    <property type="match status" value="1"/>
</dbReference>
<proteinExistence type="inferred from homology"/>
<dbReference type="InterPro" id="IPR035901">
    <property type="entry name" value="GIY-YIG_endonuc_sf"/>
</dbReference>
<dbReference type="InterPro" id="IPR050066">
    <property type="entry name" value="UvrABC_protein_C"/>
</dbReference>
<dbReference type="GO" id="GO:0009381">
    <property type="term" value="F:excinuclease ABC activity"/>
    <property type="evidence" value="ECO:0007669"/>
    <property type="project" value="InterPro"/>
</dbReference>
<dbReference type="InterPro" id="IPR047296">
    <property type="entry name" value="GIY-YIG_UvrC_Cho"/>
</dbReference>
<evidence type="ECO:0000259" key="8">
    <source>
        <dbReference type="PROSITE" id="PS50164"/>
    </source>
</evidence>
<dbReference type="InterPro" id="IPR036876">
    <property type="entry name" value="UVR_dom_sf"/>
</dbReference>
<dbReference type="Pfam" id="PF01541">
    <property type="entry name" value="GIY-YIG"/>
    <property type="match status" value="1"/>
</dbReference>